<evidence type="ECO:0000313" key="2">
    <source>
        <dbReference type="EMBL" id="PTB96656.1"/>
    </source>
</evidence>
<dbReference type="AlphaFoldDB" id="A0A2T4DSC3"/>
<sequence length="307" mass="36204">MSFSKFIYRQKQKIKYHTAKTYIDRLISEINRNDEQVELTEDTFNIKDFDFNFPNKYLFLLKRYNDLVFLTRQDNSAFQLIDEKLVYEINNLKLFIKTAEELYIIREVFFHEIYNISLGKPFMVIDIGMNVGYTSLYFANRNDVQKVYSYEPFKMTYDDAQENFELNNQIQAKVQRQNVGLGLKNEAIEVEYSTELKGKNNTQNLDLLKSKSQYHESINLINGRNEIEKVITENISNEFVLKLDCEGAEFDIFNSFGMGSFPENIIAFMIEWHKNDPQPLIDKLLSNNFKVHCTSNSSEIGYILAMR</sequence>
<dbReference type="InterPro" id="IPR052514">
    <property type="entry name" value="SAM-dependent_MTase"/>
</dbReference>
<dbReference type="InterPro" id="IPR006342">
    <property type="entry name" value="FkbM_mtfrase"/>
</dbReference>
<evidence type="ECO:0000313" key="3">
    <source>
        <dbReference type="Proteomes" id="UP000240608"/>
    </source>
</evidence>
<dbReference type="PANTHER" id="PTHR34203">
    <property type="entry name" value="METHYLTRANSFERASE, FKBM FAMILY PROTEIN"/>
    <property type="match status" value="1"/>
</dbReference>
<evidence type="ECO:0000259" key="1">
    <source>
        <dbReference type="Pfam" id="PF05050"/>
    </source>
</evidence>
<accession>A0A2T4DSC3</accession>
<protein>
    <recommendedName>
        <fullName evidence="1">Methyltransferase FkbM domain-containing protein</fullName>
    </recommendedName>
</protein>
<dbReference type="EMBL" id="PYVU01000041">
    <property type="protein sequence ID" value="PTB96656.1"/>
    <property type="molecule type" value="Genomic_DNA"/>
</dbReference>
<dbReference type="Proteomes" id="UP000240608">
    <property type="component" value="Unassembled WGS sequence"/>
</dbReference>
<dbReference type="InterPro" id="IPR029063">
    <property type="entry name" value="SAM-dependent_MTases_sf"/>
</dbReference>
<name>A0A2T4DSC3_9BACT</name>
<dbReference type="NCBIfam" id="TIGR01444">
    <property type="entry name" value="fkbM_fam"/>
    <property type="match status" value="1"/>
</dbReference>
<dbReference type="SUPFAM" id="SSF53335">
    <property type="entry name" value="S-adenosyl-L-methionine-dependent methyltransferases"/>
    <property type="match status" value="1"/>
</dbReference>
<reference evidence="2 3" key="1">
    <citation type="submission" date="2018-03" db="EMBL/GenBank/DDBJ databases">
        <title>Cross-interface Injection: A General Nanoliter Liquid Handling Method Applied to Single Cells Genome Amplification Automated Nanoliter Liquid Handling Applied to Single Cell Multiple Displacement Amplification.</title>
        <authorList>
            <person name="Yun J."/>
            <person name="Xu P."/>
            <person name="Xu J."/>
            <person name="Dai X."/>
            <person name="Wang Y."/>
            <person name="Zheng X."/>
            <person name="Cao C."/>
            <person name="Yi Q."/>
            <person name="Zhu Y."/>
            <person name="Wang L."/>
            <person name="Dong Z."/>
            <person name="Huang Y."/>
            <person name="Huang L."/>
            <person name="Du W."/>
        </authorList>
    </citation>
    <scope>NUCLEOTIDE SEQUENCE [LARGE SCALE GENOMIC DNA]</scope>
    <source>
        <strain evidence="2 3">Z-D1-2</strain>
    </source>
</reference>
<dbReference type="PANTHER" id="PTHR34203:SF15">
    <property type="entry name" value="SLL1173 PROTEIN"/>
    <property type="match status" value="1"/>
</dbReference>
<organism evidence="2 3">
    <name type="scientific">Marivirga lumbricoides</name>
    <dbReference type="NCBI Taxonomy" id="1046115"/>
    <lineage>
        <taxon>Bacteria</taxon>
        <taxon>Pseudomonadati</taxon>
        <taxon>Bacteroidota</taxon>
        <taxon>Cytophagia</taxon>
        <taxon>Cytophagales</taxon>
        <taxon>Marivirgaceae</taxon>
        <taxon>Marivirga</taxon>
    </lineage>
</organism>
<comment type="caution">
    <text evidence="2">The sequence shown here is derived from an EMBL/GenBank/DDBJ whole genome shotgun (WGS) entry which is preliminary data.</text>
</comment>
<feature type="domain" description="Methyltransferase FkbM" evidence="1">
    <location>
        <begin position="126"/>
        <end position="289"/>
    </location>
</feature>
<gene>
    <name evidence="2" type="ORF">C9994_06365</name>
</gene>
<dbReference type="Gene3D" id="3.40.50.150">
    <property type="entry name" value="Vaccinia Virus protein VP39"/>
    <property type="match status" value="1"/>
</dbReference>
<dbReference type="Pfam" id="PF05050">
    <property type="entry name" value="Methyltransf_21"/>
    <property type="match status" value="1"/>
</dbReference>
<proteinExistence type="predicted"/>